<sequence length="87" mass="9982">MPVFSTSSDRGPLKSSKASRITVLKPSNTINHNPGMLQFNLYQSPELLELISAFYTRHHNNFSPDNNVLMQFVYERLAEQCPHLNTF</sequence>
<keyword evidence="2" id="KW-1185">Reference proteome</keyword>
<dbReference type="Proteomes" id="UP000887159">
    <property type="component" value="Unassembled WGS sequence"/>
</dbReference>
<organism evidence="1 2">
    <name type="scientific">Trichonephila clavipes</name>
    <name type="common">Golden silk orbweaver</name>
    <name type="synonym">Nephila clavipes</name>
    <dbReference type="NCBI Taxonomy" id="2585209"/>
    <lineage>
        <taxon>Eukaryota</taxon>
        <taxon>Metazoa</taxon>
        <taxon>Ecdysozoa</taxon>
        <taxon>Arthropoda</taxon>
        <taxon>Chelicerata</taxon>
        <taxon>Arachnida</taxon>
        <taxon>Araneae</taxon>
        <taxon>Araneomorphae</taxon>
        <taxon>Entelegynae</taxon>
        <taxon>Araneoidea</taxon>
        <taxon>Nephilidae</taxon>
        <taxon>Trichonephila</taxon>
    </lineage>
</organism>
<dbReference type="EMBL" id="BMAU01021361">
    <property type="protein sequence ID" value="GFY22917.1"/>
    <property type="molecule type" value="Genomic_DNA"/>
</dbReference>
<evidence type="ECO:0000313" key="1">
    <source>
        <dbReference type="EMBL" id="GFY22917.1"/>
    </source>
</evidence>
<name>A0A8X6VUZ2_TRICX</name>
<protein>
    <submittedName>
        <fullName evidence="1">Uncharacterized protein</fullName>
    </submittedName>
</protein>
<evidence type="ECO:0000313" key="2">
    <source>
        <dbReference type="Proteomes" id="UP000887159"/>
    </source>
</evidence>
<reference evidence="1" key="1">
    <citation type="submission" date="2020-08" db="EMBL/GenBank/DDBJ databases">
        <title>Multicomponent nature underlies the extraordinary mechanical properties of spider dragline silk.</title>
        <authorList>
            <person name="Kono N."/>
            <person name="Nakamura H."/>
            <person name="Mori M."/>
            <person name="Yoshida Y."/>
            <person name="Ohtoshi R."/>
            <person name="Malay A.D."/>
            <person name="Moran D.A.P."/>
            <person name="Tomita M."/>
            <person name="Numata K."/>
            <person name="Arakawa K."/>
        </authorList>
    </citation>
    <scope>NUCLEOTIDE SEQUENCE</scope>
</reference>
<dbReference type="AlphaFoldDB" id="A0A8X6VUZ2"/>
<gene>
    <name evidence="1" type="ORF">TNCV_2181781</name>
</gene>
<proteinExistence type="predicted"/>
<comment type="caution">
    <text evidence="1">The sequence shown here is derived from an EMBL/GenBank/DDBJ whole genome shotgun (WGS) entry which is preliminary data.</text>
</comment>
<accession>A0A8X6VUZ2</accession>